<gene>
    <name evidence="5" type="ORF">SPIRO4BDMA_40269</name>
</gene>
<dbReference type="PANTHER" id="PTHR43537:SF24">
    <property type="entry name" value="GLUCONATE OPERON TRANSCRIPTIONAL REPRESSOR"/>
    <property type="match status" value="1"/>
</dbReference>
<dbReference type="SUPFAM" id="SSF46785">
    <property type="entry name" value="Winged helix' DNA-binding domain"/>
    <property type="match status" value="1"/>
</dbReference>
<keyword evidence="2" id="KW-0238">DNA-binding</keyword>
<evidence type="ECO:0000313" key="5">
    <source>
        <dbReference type="EMBL" id="SLM17700.1"/>
    </source>
</evidence>
<sequence>MAESYGKKKLTRTVLSEQIKEQLMEDIFHRKYKAGDRIVESALARELGVSQASVREALRSLIAMGFLENEPFKGITVRSFTAQDLMEVITVRIALETLAGQLAIKCITDEEIAELENITSEMIAASKEGDTQRRIHLNIAFHEKFVQTSGNKLLVQLYNYMRFGNWSLLTGNLSEMDPIQISTRHKILIDALKSRDPDKVAKALREHIESTSKPLSDMLIKEGAGVDKS</sequence>
<feature type="domain" description="HTH gntR-type" evidence="4">
    <location>
        <begin position="13"/>
        <end position="80"/>
    </location>
</feature>
<evidence type="ECO:0000256" key="2">
    <source>
        <dbReference type="ARBA" id="ARBA00023125"/>
    </source>
</evidence>
<dbReference type="Pfam" id="PF00392">
    <property type="entry name" value="GntR"/>
    <property type="match status" value="1"/>
</dbReference>
<dbReference type="GO" id="GO:0003677">
    <property type="term" value="F:DNA binding"/>
    <property type="evidence" value="ECO:0007669"/>
    <property type="project" value="UniProtKB-KW"/>
</dbReference>
<dbReference type="PROSITE" id="PS50949">
    <property type="entry name" value="HTH_GNTR"/>
    <property type="match status" value="1"/>
</dbReference>
<dbReference type="CDD" id="cd07377">
    <property type="entry name" value="WHTH_GntR"/>
    <property type="match status" value="1"/>
</dbReference>
<dbReference type="InterPro" id="IPR036390">
    <property type="entry name" value="WH_DNA-bd_sf"/>
</dbReference>
<dbReference type="InterPro" id="IPR036388">
    <property type="entry name" value="WH-like_DNA-bd_sf"/>
</dbReference>
<evidence type="ECO:0000259" key="4">
    <source>
        <dbReference type="PROSITE" id="PS50949"/>
    </source>
</evidence>
<dbReference type="InterPro" id="IPR000524">
    <property type="entry name" value="Tscrpt_reg_HTH_GntR"/>
</dbReference>
<dbReference type="SMART" id="SM00345">
    <property type="entry name" value="HTH_GNTR"/>
    <property type="match status" value="1"/>
</dbReference>
<proteinExistence type="predicted"/>
<dbReference type="EMBL" id="FWDO01000004">
    <property type="protein sequence ID" value="SLM17700.1"/>
    <property type="molecule type" value="Genomic_DNA"/>
</dbReference>
<dbReference type="Gene3D" id="1.10.10.10">
    <property type="entry name" value="Winged helix-like DNA-binding domain superfamily/Winged helix DNA-binding domain"/>
    <property type="match status" value="1"/>
</dbReference>
<dbReference type="AlphaFoldDB" id="A0A3P3XN51"/>
<dbReference type="InterPro" id="IPR008920">
    <property type="entry name" value="TF_FadR/GntR_C"/>
</dbReference>
<evidence type="ECO:0000256" key="1">
    <source>
        <dbReference type="ARBA" id="ARBA00023015"/>
    </source>
</evidence>
<dbReference type="PANTHER" id="PTHR43537">
    <property type="entry name" value="TRANSCRIPTIONAL REGULATOR, GNTR FAMILY"/>
    <property type="match status" value="1"/>
</dbReference>
<dbReference type="Pfam" id="PF07729">
    <property type="entry name" value="FCD"/>
    <property type="match status" value="1"/>
</dbReference>
<dbReference type="SUPFAM" id="SSF48008">
    <property type="entry name" value="GntR ligand-binding domain-like"/>
    <property type="match status" value="1"/>
</dbReference>
<name>A0A3P3XN51_9SPIR</name>
<dbReference type="Gene3D" id="1.20.120.530">
    <property type="entry name" value="GntR ligand-binding domain-like"/>
    <property type="match status" value="1"/>
</dbReference>
<dbReference type="InterPro" id="IPR011711">
    <property type="entry name" value="GntR_C"/>
</dbReference>
<keyword evidence="1" id="KW-0805">Transcription regulation</keyword>
<reference evidence="5" key="1">
    <citation type="submission" date="2017-02" db="EMBL/GenBank/DDBJ databases">
        <authorList>
            <person name="Regsiter A."/>
            <person name="William W."/>
        </authorList>
    </citation>
    <scope>NUCLEOTIDE SEQUENCE</scope>
    <source>
        <strain evidence="5">BdmA 4</strain>
    </source>
</reference>
<organism evidence="5">
    <name type="scientific">uncultured spirochete</name>
    <dbReference type="NCBI Taxonomy" id="156406"/>
    <lineage>
        <taxon>Bacteria</taxon>
        <taxon>Pseudomonadati</taxon>
        <taxon>Spirochaetota</taxon>
        <taxon>Spirochaetia</taxon>
        <taxon>Spirochaetales</taxon>
        <taxon>environmental samples</taxon>
    </lineage>
</organism>
<dbReference type="SMART" id="SM00895">
    <property type="entry name" value="FCD"/>
    <property type="match status" value="1"/>
</dbReference>
<accession>A0A3P3XN51</accession>
<protein>
    <submittedName>
        <fullName evidence="5">Putative Transcriptional Regulator, GntR family</fullName>
    </submittedName>
</protein>
<dbReference type="GO" id="GO:0003700">
    <property type="term" value="F:DNA-binding transcription factor activity"/>
    <property type="evidence" value="ECO:0007669"/>
    <property type="project" value="InterPro"/>
</dbReference>
<keyword evidence="3" id="KW-0804">Transcription</keyword>
<evidence type="ECO:0000256" key="3">
    <source>
        <dbReference type="ARBA" id="ARBA00023163"/>
    </source>
</evidence>